<dbReference type="Gene3D" id="1.10.443.10">
    <property type="entry name" value="Intergrase catalytic core"/>
    <property type="match status" value="1"/>
</dbReference>
<proteinExistence type="inferred from homology"/>
<dbReference type="InterPro" id="IPR002104">
    <property type="entry name" value="Integrase_catalytic"/>
</dbReference>
<dbReference type="OrthoDB" id="8781634at2"/>
<dbReference type="Pfam" id="PF09003">
    <property type="entry name" value="Arm-DNA-bind_1"/>
    <property type="match status" value="1"/>
</dbReference>
<organism evidence="6 7">
    <name type="scientific">Caballeronia temeraria</name>
    <dbReference type="NCBI Taxonomy" id="1777137"/>
    <lineage>
        <taxon>Bacteria</taxon>
        <taxon>Pseudomonadati</taxon>
        <taxon>Pseudomonadota</taxon>
        <taxon>Betaproteobacteria</taxon>
        <taxon>Burkholderiales</taxon>
        <taxon>Burkholderiaceae</taxon>
        <taxon>Caballeronia</taxon>
    </lineage>
</organism>
<dbReference type="Pfam" id="PF00589">
    <property type="entry name" value="Phage_integrase"/>
    <property type="match status" value="1"/>
</dbReference>
<sequence length="375" mass="42102">MAARRRKAARRAWPANLYQNAAGYFWFRNPDDGRTIGLGRDFKLATAQVRTANAELLRRRGDISLLQKIDGAGISFAEWCLEYERENLPQNRHSAVGMRSQLKGIRASAFASQAIAAVRPREVADFLRDVQEQRGSYAAIAYRSRLADVFRQAIERGFVDSGRSPVDAVFKPRTAGVTRSRLTLDEYKQLIAKAREEPRHRWIANAIELALVCGQRREDIAKMRFDQIHDGFLWVEQSKGKEGHRSKLRIPLDLRLDVLGVTLGDVLKRCRDTVVSKYVIHFIATSGGSRPGDACKPATLSTRFAAMRDAAGLVAPDGKTPVTFHELRSLAARLYTEQHGADFAQALLGHKSPEMTALYRDSRGREWTEVKVKVG</sequence>
<dbReference type="InterPro" id="IPR011010">
    <property type="entry name" value="DNA_brk_join_enz"/>
</dbReference>
<dbReference type="AlphaFoldDB" id="A0A158AXC1"/>
<feature type="domain" description="Tyr recombinase" evidence="5">
    <location>
        <begin position="177"/>
        <end position="372"/>
    </location>
</feature>
<name>A0A158AXC1_9BURK</name>
<dbReference type="PANTHER" id="PTHR30349:SF64">
    <property type="entry name" value="PROPHAGE INTEGRASE INTD-RELATED"/>
    <property type="match status" value="1"/>
</dbReference>
<dbReference type="InterPro" id="IPR016177">
    <property type="entry name" value="DNA-bd_dom_sf"/>
</dbReference>
<keyword evidence="7" id="KW-1185">Reference proteome</keyword>
<dbReference type="PANTHER" id="PTHR30349">
    <property type="entry name" value="PHAGE INTEGRASE-RELATED"/>
    <property type="match status" value="1"/>
</dbReference>
<dbReference type="GO" id="GO:0006310">
    <property type="term" value="P:DNA recombination"/>
    <property type="evidence" value="ECO:0007669"/>
    <property type="project" value="UniProtKB-KW"/>
</dbReference>
<dbReference type="InterPro" id="IPR015094">
    <property type="entry name" value="Integrase_lambda-typ_DNA-bd_N"/>
</dbReference>
<dbReference type="GO" id="GO:0008907">
    <property type="term" value="F:integrase activity"/>
    <property type="evidence" value="ECO:0007669"/>
    <property type="project" value="InterPro"/>
</dbReference>
<evidence type="ECO:0000256" key="3">
    <source>
        <dbReference type="ARBA" id="ARBA00023125"/>
    </source>
</evidence>
<keyword evidence="3" id="KW-0238">DNA-binding</keyword>
<keyword evidence="2" id="KW-0229">DNA integration</keyword>
<dbReference type="EMBL" id="FCOI02000009">
    <property type="protein sequence ID" value="SAK62462.1"/>
    <property type="molecule type" value="Genomic_DNA"/>
</dbReference>
<dbReference type="Proteomes" id="UP000054624">
    <property type="component" value="Unassembled WGS sequence"/>
</dbReference>
<dbReference type="InterPro" id="IPR050090">
    <property type="entry name" value="Tyrosine_recombinase_XerCD"/>
</dbReference>
<gene>
    <name evidence="6" type="ORF">AWB76_03250</name>
</gene>
<evidence type="ECO:0000256" key="2">
    <source>
        <dbReference type="ARBA" id="ARBA00022908"/>
    </source>
</evidence>
<dbReference type="STRING" id="1777137.AWB76_03250"/>
<dbReference type="SUPFAM" id="SSF56349">
    <property type="entry name" value="DNA breaking-rejoining enzymes"/>
    <property type="match status" value="1"/>
</dbReference>
<dbReference type="PROSITE" id="PS51898">
    <property type="entry name" value="TYR_RECOMBINASE"/>
    <property type="match status" value="1"/>
</dbReference>
<comment type="similarity">
    <text evidence="1">Belongs to the 'phage' integrase family.</text>
</comment>
<dbReference type="Gene3D" id="3.30.160.60">
    <property type="entry name" value="Classic Zinc Finger"/>
    <property type="match status" value="1"/>
</dbReference>
<accession>A0A158AXC1</accession>
<dbReference type="InterPro" id="IPR013762">
    <property type="entry name" value="Integrase-like_cat_sf"/>
</dbReference>
<evidence type="ECO:0000256" key="1">
    <source>
        <dbReference type="ARBA" id="ARBA00008857"/>
    </source>
</evidence>
<dbReference type="Gene3D" id="1.10.150.130">
    <property type="match status" value="1"/>
</dbReference>
<evidence type="ECO:0000259" key="5">
    <source>
        <dbReference type="PROSITE" id="PS51898"/>
    </source>
</evidence>
<dbReference type="RefSeq" id="WP_061161075.1">
    <property type="nucleotide sequence ID" value="NZ_FCOI02000009.1"/>
</dbReference>
<dbReference type="GO" id="GO:0003677">
    <property type="term" value="F:DNA binding"/>
    <property type="evidence" value="ECO:0007669"/>
    <property type="project" value="UniProtKB-KW"/>
</dbReference>
<protein>
    <submittedName>
        <fullName evidence="6">Integrase-like protein</fullName>
    </submittedName>
</protein>
<dbReference type="SUPFAM" id="SSF54171">
    <property type="entry name" value="DNA-binding domain"/>
    <property type="match status" value="1"/>
</dbReference>
<evidence type="ECO:0000313" key="7">
    <source>
        <dbReference type="Proteomes" id="UP000054624"/>
    </source>
</evidence>
<dbReference type="InterPro" id="IPR010998">
    <property type="entry name" value="Integrase_recombinase_N"/>
</dbReference>
<evidence type="ECO:0000313" key="6">
    <source>
        <dbReference type="EMBL" id="SAK62462.1"/>
    </source>
</evidence>
<keyword evidence="4" id="KW-0233">DNA recombination</keyword>
<reference evidence="7" key="1">
    <citation type="submission" date="2016-01" db="EMBL/GenBank/DDBJ databases">
        <authorList>
            <person name="Peeters Charlotte."/>
        </authorList>
    </citation>
    <scope>NUCLEOTIDE SEQUENCE [LARGE SCALE GENOMIC DNA]</scope>
</reference>
<evidence type="ECO:0000256" key="4">
    <source>
        <dbReference type="ARBA" id="ARBA00023172"/>
    </source>
</evidence>